<keyword evidence="1" id="KW-0519">Myristate</keyword>
<feature type="binding site" evidence="9">
    <location>
        <position position="399"/>
    </location>
    <ligand>
        <name>GTP</name>
        <dbReference type="ChEBI" id="CHEBI:37565"/>
    </ligand>
</feature>
<feature type="binding site" evidence="10">
    <location>
        <position position="240"/>
    </location>
    <ligand>
        <name>Mg(2+)</name>
        <dbReference type="ChEBI" id="CHEBI:18420"/>
    </ligand>
</feature>
<dbReference type="SMR" id="A0A7I8XIW6"/>
<name>A0A7I8XIW6_BURXY</name>
<keyword evidence="12" id="KW-1185">Reference proteome</keyword>
<evidence type="ECO:0000256" key="6">
    <source>
        <dbReference type="ARBA" id="ARBA00023139"/>
    </source>
</evidence>
<evidence type="ECO:0000256" key="7">
    <source>
        <dbReference type="ARBA" id="ARBA00023224"/>
    </source>
</evidence>
<reference evidence="11" key="1">
    <citation type="submission" date="2020-09" db="EMBL/GenBank/DDBJ databases">
        <authorList>
            <person name="Kikuchi T."/>
        </authorList>
    </citation>
    <scope>NUCLEOTIDE SEQUENCE</scope>
    <source>
        <strain evidence="11">Ka4C1</strain>
    </source>
</reference>
<dbReference type="GO" id="GO:0007188">
    <property type="term" value="P:adenylate cyclase-modulating G protein-coupled receptor signaling pathway"/>
    <property type="evidence" value="ECO:0007669"/>
    <property type="project" value="TreeGrafter"/>
</dbReference>
<dbReference type="PANTHER" id="PTHR10218">
    <property type="entry name" value="GTP-BINDING PROTEIN ALPHA SUBUNIT"/>
    <property type="match status" value="1"/>
</dbReference>
<dbReference type="Gene3D" id="3.40.50.300">
    <property type="entry name" value="P-loop containing nucleotide triphosphate hydrolases"/>
    <property type="match status" value="1"/>
</dbReference>
<keyword evidence="4 10" id="KW-0460">Magnesium</keyword>
<dbReference type="AlphaFoldDB" id="A0A7I8XIW6"/>
<evidence type="ECO:0000256" key="8">
    <source>
        <dbReference type="ARBA" id="ARBA00023288"/>
    </source>
</evidence>
<protein>
    <submittedName>
        <fullName evidence="11">(pine wood nematode) hypothetical protein</fullName>
    </submittedName>
</protein>
<dbReference type="InterPro" id="IPR011025">
    <property type="entry name" value="GproteinA_insert"/>
</dbReference>
<dbReference type="InterPro" id="IPR001019">
    <property type="entry name" value="Gprotein_alpha_su"/>
</dbReference>
<evidence type="ECO:0000256" key="4">
    <source>
        <dbReference type="ARBA" id="ARBA00022842"/>
    </source>
</evidence>
<dbReference type="GO" id="GO:0046872">
    <property type="term" value="F:metal ion binding"/>
    <property type="evidence" value="ECO:0007669"/>
    <property type="project" value="UniProtKB-KW"/>
</dbReference>
<comment type="caution">
    <text evidence="11">The sequence shown here is derived from an EMBL/GenBank/DDBJ whole genome shotgun (WGS) entry which is preliminary data.</text>
</comment>
<keyword evidence="8" id="KW-0449">Lipoprotein</keyword>
<feature type="binding site" evidence="9">
    <location>
        <begin position="101"/>
        <end position="106"/>
    </location>
    <ligand>
        <name>GTP</name>
        <dbReference type="ChEBI" id="CHEBI:37565"/>
    </ligand>
</feature>
<dbReference type="SUPFAM" id="SSF47895">
    <property type="entry name" value="Transducin (alpha subunit), insertion domain"/>
    <property type="match status" value="1"/>
</dbReference>
<dbReference type="GO" id="GO:0001664">
    <property type="term" value="F:G protein-coupled receptor binding"/>
    <property type="evidence" value="ECO:0007669"/>
    <property type="project" value="TreeGrafter"/>
</dbReference>
<keyword evidence="7" id="KW-0807">Transducer</keyword>
<dbReference type="GO" id="GO:0031683">
    <property type="term" value="F:G-protein beta/gamma-subunit complex binding"/>
    <property type="evidence" value="ECO:0007669"/>
    <property type="project" value="InterPro"/>
</dbReference>
<dbReference type="SMART" id="SM00275">
    <property type="entry name" value="G_alpha"/>
    <property type="match status" value="1"/>
</dbReference>
<evidence type="ECO:0000256" key="3">
    <source>
        <dbReference type="ARBA" id="ARBA00022741"/>
    </source>
</evidence>
<dbReference type="EMBL" id="CAJFCV020000005">
    <property type="protein sequence ID" value="CAG9125403.1"/>
    <property type="molecule type" value="Genomic_DNA"/>
</dbReference>
<evidence type="ECO:0000313" key="11">
    <source>
        <dbReference type="EMBL" id="CAD5232661.1"/>
    </source>
</evidence>
<keyword evidence="6" id="KW-0564">Palmitate</keyword>
<dbReference type="PANTHER" id="PTHR10218:SF362">
    <property type="entry name" value="G PROTEIN ALPHA O SUBUNIT"/>
    <property type="match status" value="1"/>
</dbReference>
<dbReference type="GO" id="GO:0005737">
    <property type="term" value="C:cytoplasm"/>
    <property type="evidence" value="ECO:0007669"/>
    <property type="project" value="TreeGrafter"/>
</dbReference>
<keyword evidence="2 10" id="KW-0479">Metal-binding</keyword>
<evidence type="ECO:0000313" key="12">
    <source>
        <dbReference type="Proteomes" id="UP000659654"/>
    </source>
</evidence>
<dbReference type="Gene3D" id="1.10.400.10">
    <property type="entry name" value="GI Alpha 1, domain 2-like"/>
    <property type="match status" value="1"/>
</dbReference>
<evidence type="ECO:0000256" key="1">
    <source>
        <dbReference type="ARBA" id="ARBA00022707"/>
    </source>
</evidence>
<evidence type="ECO:0000256" key="10">
    <source>
        <dbReference type="PIRSR" id="PIRSR601019-2"/>
    </source>
</evidence>
<dbReference type="GO" id="GO:0005834">
    <property type="term" value="C:heterotrimeric G-protein complex"/>
    <property type="evidence" value="ECO:0007669"/>
    <property type="project" value="TreeGrafter"/>
</dbReference>
<dbReference type="SUPFAM" id="SSF52540">
    <property type="entry name" value="P-loop containing nucleoside triphosphate hydrolases"/>
    <property type="match status" value="1"/>
</dbReference>
<dbReference type="CDD" id="cd00066">
    <property type="entry name" value="G-alpha"/>
    <property type="match status" value="1"/>
</dbReference>
<organism evidence="11 12">
    <name type="scientific">Bursaphelenchus xylophilus</name>
    <name type="common">Pinewood nematode worm</name>
    <name type="synonym">Aphelenchoides xylophilus</name>
    <dbReference type="NCBI Taxonomy" id="6326"/>
    <lineage>
        <taxon>Eukaryota</taxon>
        <taxon>Metazoa</taxon>
        <taxon>Ecdysozoa</taxon>
        <taxon>Nematoda</taxon>
        <taxon>Chromadorea</taxon>
        <taxon>Rhabditida</taxon>
        <taxon>Tylenchina</taxon>
        <taxon>Tylenchomorpha</taxon>
        <taxon>Aphelenchoidea</taxon>
        <taxon>Aphelenchoididae</taxon>
        <taxon>Bursaphelenchus</taxon>
    </lineage>
</organism>
<dbReference type="OrthoDB" id="5817230at2759"/>
<sequence>MGNCQLSGNQPDKRADLMAVDAVPSKDLRSAVARTSSIAQAVTPMSTMNVENPTRYVDAKSPNPELYVKAAEISKKIDDQLVKDHMAMEKVIKLLLLGPSESGKSTVLKQMRIIHCNGFSTEELWARRPLIFLNVLQSIAQLIHGIEKLGMILPKELQRDADLIFQALTDEKNIENQIPKNVYFAIKRLWAEETIQKAYERRNEYHVIDCAKYFLDDIDRLQSSSYVPTVSDVLYARQETIGVSEIRYSYKEMEFRIFDVGGQKTERRKWIHLFDNVNAIFFIAAISEYDQKMREDTETNRLHDAIELFKNIGNNPIFARVQLILFLNKQDLFAEKINKIPLSMCFPTYQLFCERLKALRPQEYDDKNEFKKAALYITRKFEKQINDKQKMIYTHLTCATDTSHLSFLMNSIIDYIISENFKQTGVL</sequence>
<feature type="binding site" evidence="9">
    <location>
        <begin position="234"/>
        <end position="240"/>
    </location>
    <ligand>
        <name>GTP</name>
        <dbReference type="ChEBI" id="CHEBI:37565"/>
    </ligand>
</feature>
<dbReference type="PRINTS" id="PR00318">
    <property type="entry name" value="GPROTEINA"/>
</dbReference>
<feature type="binding site" evidence="10">
    <location>
        <position position="105"/>
    </location>
    <ligand>
        <name>Mg(2+)</name>
        <dbReference type="ChEBI" id="CHEBI:18420"/>
    </ligand>
</feature>
<evidence type="ECO:0000256" key="5">
    <source>
        <dbReference type="ARBA" id="ARBA00023134"/>
    </source>
</evidence>
<keyword evidence="3 9" id="KW-0547">Nucleotide-binding</keyword>
<feature type="binding site" evidence="9">
    <location>
        <begin position="328"/>
        <end position="331"/>
    </location>
    <ligand>
        <name>GTP</name>
        <dbReference type="ChEBI" id="CHEBI:37565"/>
    </ligand>
</feature>
<gene>
    <name evidence="11" type="ORF">BXYJ_LOCUS12752</name>
</gene>
<dbReference type="GO" id="GO:0003924">
    <property type="term" value="F:GTPase activity"/>
    <property type="evidence" value="ECO:0007669"/>
    <property type="project" value="InterPro"/>
</dbReference>
<feature type="binding site" evidence="9">
    <location>
        <begin position="259"/>
        <end position="263"/>
    </location>
    <ligand>
        <name>GTP</name>
        <dbReference type="ChEBI" id="CHEBI:37565"/>
    </ligand>
</feature>
<dbReference type="Pfam" id="PF00503">
    <property type="entry name" value="G-alpha"/>
    <property type="match status" value="1"/>
</dbReference>
<accession>A0A7I8XIW6</accession>
<evidence type="ECO:0000256" key="9">
    <source>
        <dbReference type="PIRSR" id="PIRSR601019-1"/>
    </source>
</evidence>
<dbReference type="PROSITE" id="PS51882">
    <property type="entry name" value="G_ALPHA"/>
    <property type="match status" value="1"/>
</dbReference>
<dbReference type="EMBL" id="CAJFDI010000005">
    <property type="protein sequence ID" value="CAD5232661.1"/>
    <property type="molecule type" value="Genomic_DNA"/>
</dbReference>
<dbReference type="Proteomes" id="UP000659654">
    <property type="component" value="Unassembled WGS sequence"/>
</dbReference>
<dbReference type="Proteomes" id="UP000582659">
    <property type="component" value="Unassembled WGS sequence"/>
</dbReference>
<dbReference type="GO" id="GO:0005525">
    <property type="term" value="F:GTP binding"/>
    <property type="evidence" value="ECO:0007669"/>
    <property type="project" value="UniProtKB-KW"/>
</dbReference>
<proteinExistence type="predicted"/>
<keyword evidence="5 9" id="KW-0342">GTP-binding</keyword>
<dbReference type="InterPro" id="IPR027417">
    <property type="entry name" value="P-loop_NTPase"/>
</dbReference>
<evidence type="ECO:0000256" key="2">
    <source>
        <dbReference type="ARBA" id="ARBA00022723"/>
    </source>
</evidence>
<dbReference type="FunFam" id="3.40.50.300:FF:002307">
    <property type="entry name" value="Guanine nucleotide-binding protein G(k) subunit alpha"/>
    <property type="match status" value="1"/>
</dbReference>